<organism evidence="2 3">
    <name type="scientific">Flavobacterium aquidurense</name>
    <dbReference type="NCBI Taxonomy" id="362413"/>
    <lineage>
        <taxon>Bacteria</taxon>
        <taxon>Pseudomonadati</taxon>
        <taxon>Bacteroidota</taxon>
        <taxon>Flavobacteriia</taxon>
        <taxon>Flavobacteriales</taxon>
        <taxon>Flavobacteriaceae</taxon>
        <taxon>Flavobacterium</taxon>
    </lineage>
</organism>
<evidence type="ECO:0000313" key="2">
    <source>
        <dbReference type="EMBL" id="KQB40456.1"/>
    </source>
</evidence>
<dbReference type="EMBL" id="JRLF01000010">
    <property type="protein sequence ID" value="KQB40456.1"/>
    <property type="molecule type" value="Genomic_DNA"/>
</dbReference>
<name>A0A0Q0XVQ1_9FLAO</name>
<comment type="caution">
    <text evidence="2">The sequence shown here is derived from an EMBL/GenBank/DDBJ whole genome shotgun (WGS) entry which is preliminary data.</text>
</comment>
<dbReference type="STRING" id="362413.RC62_346"/>
<protein>
    <submittedName>
        <fullName evidence="2">Uncharacterized protein</fullName>
    </submittedName>
</protein>
<evidence type="ECO:0000313" key="3">
    <source>
        <dbReference type="Proteomes" id="UP000050443"/>
    </source>
</evidence>
<accession>A0A0Q0XVQ1</accession>
<proteinExistence type="predicted"/>
<sequence length="173" mass="19628">MKIIILFFCLISGFANGQNQKSTHIQKNIKSCRVIINDSISVFKIHENLYNNIVDVVLKTENIITTECSDKTTSKELVAKINNSQNPLIEINKHAIQGISIMDFTNLIPNKICAIKKAKYTIIILELYNFSYSTVGSAYIDLCFKVDTNGKVIEKKIVKSKSSMKINKLYKIF</sequence>
<evidence type="ECO:0000256" key="1">
    <source>
        <dbReference type="SAM" id="SignalP"/>
    </source>
</evidence>
<dbReference type="RefSeq" id="WP_055094896.1">
    <property type="nucleotide sequence ID" value="NZ_JRLF01000010.1"/>
</dbReference>
<gene>
    <name evidence="2" type="ORF">RC62_346</name>
</gene>
<dbReference type="AlphaFoldDB" id="A0A0Q0XVQ1"/>
<dbReference type="Proteomes" id="UP000050443">
    <property type="component" value="Unassembled WGS sequence"/>
</dbReference>
<dbReference type="OrthoDB" id="1357894at2"/>
<reference evidence="2 3" key="1">
    <citation type="submission" date="2014-09" db="EMBL/GenBank/DDBJ databases">
        <title>Genome sequence of Flavobacterium aquidurense RC62.</title>
        <authorList>
            <person name="Kim J.F."/>
            <person name="Kwak M.-J."/>
        </authorList>
    </citation>
    <scope>NUCLEOTIDE SEQUENCE [LARGE SCALE GENOMIC DNA]</scope>
    <source>
        <strain evidence="2 3">RC62</strain>
    </source>
</reference>
<feature type="chain" id="PRO_5006186826" evidence="1">
    <location>
        <begin position="18"/>
        <end position="173"/>
    </location>
</feature>
<feature type="signal peptide" evidence="1">
    <location>
        <begin position="1"/>
        <end position="17"/>
    </location>
</feature>
<dbReference type="PATRIC" id="fig|362413.3.peg.332"/>
<keyword evidence="1" id="KW-0732">Signal</keyword>